<proteinExistence type="predicted"/>
<sequence>MAQEKRACSLLCNKCIAYWFPSVDEDYKDHEHPREPACYRWTRFLSLCLVYLGIMYFIAIFILSFLDKPFIQMSRSQVNSIPTPVVYIIFNSTVNSNYNINCSYVLFTGATIPCDDKLSNSTDLSIFVYDDPGTNFTDGTSMNMPIGLEFRISANTSFANDLSPAFITYPTIQLVDPDLFDNTNKHAANKLNDVLGEQTNTYVLSPYQRQIVWLNRVKYSDLGGSLKRGIFSVGVRSSKHTFTYFGLSTRIQNFNPLNPQVVPSQFTTTFEIYNQSSTLVTYKESE</sequence>
<feature type="transmembrane region" description="Helical" evidence="1">
    <location>
        <begin position="44"/>
        <end position="66"/>
    </location>
</feature>
<keyword evidence="1" id="KW-1133">Transmembrane helix</keyword>
<evidence type="ECO:0000313" key="2">
    <source>
        <dbReference type="EMBL" id="RIB30785.1"/>
    </source>
</evidence>
<evidence type="ECO:0000256" key="1">
    <source>
        <dbReference type="SAM" id="Phobius"/>
    </source>
</evidence>
<keyword evidence="1" id="KW-0472">Membrane</keyword>
<gene>
    <name evidence="2" type="ORF">C2G38_2052793</name>
</gene>
<dbReference type="EMBL" id="QKWP01000005">
    <property type="protein sequence ID" value="RIB30785.1"/>
    <property type="molecule type" value="Genomic_DNA"/>
</dbReference>
<dbReference type="Proteomes" id="UP000266673">
    <property type="component" value="Unassembled WGS sequence"/>
</dbReference>
<evidence type="ECO:0000313" key="3">
    <source>
        <dbReference type="Proteomes" id="UP000266673"/>
    </source>
</evidence>
<accession>A0A397W7W0</accession>
<protein>
    <submittedName>
        <fullName evidence="2">Uncharacterized protein</fullName>
    </submittedName>
</protein>
<organism evidence="2 3">
    <name type="scientific">Gigaspora rosea</name>
    <dbReference type="NCBI Taxonomy" id="44941"/>
    <lineage>
        <taxon>Eukaryota</taxon>
        <taxon>Fungi</taxon>
        <taxon>Fungi incertae sedis</taxon>
        <taxon>Mucoromycota</taxon>
        <taxon>Glomeromycotina</taxon>
        <taxon>Glomeromycetes</taxon>
        <taxon>Diversisporales</taxon>
        <taxon>Gigasporaceae</taxon>
        <taxon>Gigaspora</taxon>
    </lineage>
</organism>
<keyword evidence="3" id="KW-1185">Reference proteome</keyword>
<reference evidence="2 3" key="1">
    <citation type="submission" date="2018-06" db="EMBL/GenBank/DDBJ databases">
        <title>Comparative genomics reveals the genomic features of Rhizophagus irregularis, R. cerebriforme, R. diaphanum and Gigaspora rosea, and their symbiotic lifestyle signature.</title>
        <authorList>
            <person name="Morin E."/>
            <person name="San Clemente H."/>
            <person name="Chen E.C.H."/>
            <person name="De La Providencia I."/>
            <person name="Hainaut M."/>
            <person name="Kuo A."/>
            <person name="Kohler A."/>
            <person name="Murat C."/>
            <person name="Tang N."/>
            <person name="Roy S."/>
            <person name="Loubradou J."/>
            <person name="Henrissat B."/>
            <person name="Grigoriev I.V."/>
            <person name="Corradi N."/>
            <person name="Roux C."/>
            <person name="Martin F.M."/>
        </authorList>
    </citation>
    <scope>NUCLEOTIDE SEQUENCE [LARGE SCALE GENOMIC DNA]</scope>
    <source>
        <strain evidence="2 3">DAOM 194757</strain>
    </source>
</reference>
<dbReference type="AlphaFoldDB" id="A0A397W7W0"/>
<keyword evidence="1" id="KW-0812">Transmembrane</keyword>
<name>A0A397W7W0_9GLOM</name>
<dbReference type="OrthoDB" id="2380438at2759"/>
<comment type="caution">
    <text evidence="2">The sequence shown here is derived from an EMBL/GenBank/DDBJ whole genome shotgun (WGS) entry which is preliminary data.</text>
</comment>